<dbReference type="Proteomes" id="UP000255239">
    <property type="component" value="Unassembled WGS sequence"/>
</dbReference>
<evidence type="ECO:0000313" key="2">
    <source>
        <dbReference type="Proteomes" id="UP000255239"/>
    </source>
</evidence>
<dbReference type="AlphaFoldDB" id="A0A332Y648"/>
<dbReference type="EMBL" id="UGMG01000001">
    <property type="protein sequence ID" value="STV70625.1"/>
    <property type="molecule type" value="Genomic_DNA"/>
</dbReference>
<sequence length="75" mass="8637">MSMVVVVFCPFDNPEETDHRFELHHTVHQLSDISFELPMIPQEKLSGMILVKQICSECQQAGIALYQFVDMVVQK</sequence>
<reference evidence="1 2" key="1">
    <citation type="submission" date="2018-06" db="EMBL/GenBank/DDBJ databases">
        <authorList>
            <consortium name="Pathogen Informatics"/>
            <person name="Doyle S."/>
        </authorList>
    </citation>
    <scope>NUCLEOTIDE SEQUENCE [LARGE SCALE GENOMIC DNA]</scope>
    <source>
        <strain evidence="1 2">NCTC11679</strain>
    </source>
</reference>
<organism evidence="1 2">
    <name type="scientific">Klebsiella pneumoniae</name>
    <dbReference type="NCBI Taxonomy" id="573"/>
    <lineage>
        <taxon>Bacteria</taxon>
        <taxon>Pseudomonadati</taxon>
        <taxon>Pseudomonadota</taxon>
        <taxon>Gammaproteobacteria</taxon>
        <taxon>Enterobacterales</taxon>
        <taxon>Enterobacteriaceae</taxon>
        <taxon>Klebsiella/Raoultella group</taxon>
        <taxon>Klebsiella</taxon>
        <taxon>Klebsiella pneumoniae complex</taxon>
    </lineage>
</organism>
<protein>
    <submittedName>
        <fullName evidence="1">Uncharacterized protein</fullName>
    </submittedName>
</protein>
<evidence type="ECO:0000313" key="1">
    <source>
        <dbReference type="EMBL" id="STV70625.1"/>
    </source>
</evidence>
<proteinExistence type="predicted"/>
<name>A0A332Y648_KLEPN</name>
<gene>
    <name evidence="1" type="ORF">NCTC11679_05043</name>
</gene>
<accession>A0A332Y648</accession>